<sequence length="33" mass="3883">MLLFFYYSINLAKAQLLACSKINHKSRPWKIPS</sequence>
<name>A0A0E9W1K5_ANGAN</name>
<evidence type="ECO:0000313" key="1">
    <source>
        <dbReference type="EMBL" id="JAH83358.1"/>
    </source>
</evidence>
<organism evidence="1">
    <name type="scientific">Anguilla anguilla</name>
    <name type="common">European freshwater eel</name>
    <name type="synonym">Muraena anguilla</name>
    <dbReference type="NCBI Taxonomy" id="7936"/>
    <lineage>
        <taxon>Eukaryota</taxon>
        <taxon>Metazoa</taxon>
        <taxon>Chordata</taxon>
        <taxon>Craniata</taxon>
        <taxon>Vertebrata</taxon>
        <taxon>Euteleostomi</taxon>
        <taxon>Actinopterygii</taxon>
        <taxon>Neopterygii</taxon>
        <taxon>Teleostei</taxon>
        <taxon>Anguilliformes</taxon>
        <taxon>Anguillidae</taxon>
        <taxon>Anguilla</taxon>
    </lineage>
</organism>
<reference evidence="1" key="1">
    <citation type="submission" date="2014-11" db="EMBL/GenBank/DDBJ databases">
        <authorList>
            <person name="Amaro Gonzalez C."/>
        </authorList>
    </citation>
    <scope>NUCLEOTIDE SEQUENCE</scope>
</reference>
<proteinExistence type="predicted"/>
<protein>
    <submittedName>
        <fullName evidence="1">Uncharacterized protein</fullName>
    </submittedName>
</protein>
<dbReference type="EMBL" id="GBXM01025219">
    <property type="protein sequence ID" value="JAH83358.1"/>
    <property type="molecule type" value="Transcribed_RNA"/>
</dbReference>
<dbReference type="AlphaFoldDB" id="A0A0E9W1K5"/>
<reference evidence="1" key="2">
    <citation type="journal article" date="2015" name="Fish Shellfish Immunol.">
        <title>Early steps in the European eel (Anguilla anguilla)-Vibrio vulnificus interaction in the gills: Role of the RtxA13 toxin.</title>
        <authorList>
            <person name="Callol A."/>
            <person name="Pajuelo D."/>
            <person name="Ebbesson L."/>
            <person name="Teles M."/>
            <person name="MacKenzie S."/>
            <person name="Amaro C."/>
        </authorList>
    </citation>
    <scope>NUCLEOTIDE SEQUENCE</scope>
</reference>
<accession>A0A0E9W1K5</accession>